<reference evidence="13" key="1">
    <citation type="submission" date="2025-05" db="UniProtKB">
        <authorList>
            <consortium name="Ensembl"/>
        </authorList>
    </citation>
    <scope>IDENTIFICATION</scope>
</reference>
<dbReference type="PANTHER" id="PTHR22750">
    <property type="entry name" value="G-PROTEIN COUPLED RECEPTOR"/>
    <property type="match status" value="1"/>
</dbReference>
<dbReference type="GeneTree" id="ENSGT01050000244887"/>
<evidence type="ECO:0000256" key="10">
    <source>
        <dbReference type="RuleBase" id="RU000688"/>
    </source>
</evidence>
<evidence type="ECO:0000256" key="8">
    <source>
        <dbReference type="ARBA" id="ARBA00023224"/>
    </source>
</evidence>
<evidence type="ECO:0000256" key="5">
    <source>
        <dbReference type="ARBA" id="ARBA00023040"/>
    </source>
</evidence>
<feature type="transmembrane region" description="Helical" evidence="11">
    <location>
        <begin position="41"/>
        <end position="63"/>
    </location>
</feature>
<keyword evidence="7" id="KW-0325">Glycoprotein</keyword>
<sequence>MQAYETLILHYNHTGKLAGRLLPSSANPSTGISQEDFASKVLLSLLCVTIIIENLMVLIVIFFRLRNPSPIYLFIANLAATDLLAGLSYLINLQLSGPRTFELSINAWFAREASVFVALAASVFGLLAIALERYVSLTRYRIYSTTGGRGRVAIAVVSCWALAIMLGCLPGIGWNCIGKLKNCSTVLPLYDRYYILFAILFLSGALIAVVTIYGKIYTLVKTSRRQLNVCISLSEERERATLLRSLFLLVSCFLLCWGPLFGLLVTDTFCSPTRCSILHHEHWFLALALANSVLNPPLYPLASRKLRFACFKLPCFWCCHHCCEGRCKEDQETELGTGDRVGSPFRQWTRVVTASTAAGHMAGRMDGTQSRVSPILNTPCFLLAGLATNEGDIR</sequence>
<keyword evidence="8 10" id="KW-0807">Transducer</keyword>
<dbReference type="PROSITE" id="PS00237">
    <property type="entry name" value="G_PROTEIN_RECEP_F1_1"/>
    <property type="match status" value="1"/>
</dbReference>
<accession>A0A8C4Q4E5</accession>
<feature type="transmembrane region" description="Helical" evidence="11">
    <location>
        <begin position="152"/>
        <end position="173"/>
    </location>
</feature>
<feature type="transmembrane region" description="Helical" evidence="11">
    <location>
        <begin position="113"/>
        <end position="131"/>
    </location>
</feature>
<organism evidence="13 14">
    <name type="scientific">Eptatretus burgeri</name>
    <name type="common">Inshore hagfish</name>
    <dbReference type="NCBI Taxonomy" id="7764"/>
    <lineage>
        <taxon>Eukaryota</taxon>
        <taxon>Metazoa</taxon>
        <taxon>Chordata</taxon>
        <taxon>Craniata</taxon>
        <taxon>Vertebrata</taxon>
        <taxon>Cyclostomata</taxon>
        <taxon>Myxini</taxon>
        <taxon>Myxiniformes</taxon>
        <taxon>Myxinidae</taxon>
        <taxon>Eptatretinae</taxon>
        <taxon>Eptatretus</taxon>
    </lineage>
</organism>
<keyword evidence="5 10" id="KW-0297">G-protein coupled receptor</keyword>
<evidence type="ECO:0000256" key="1">
    <source>
        <dbReference type="ARBA" id="ARBA00004651"/>
    </source>
</evidence>
<evidence type="ECO:0000256" key="9">
    <source>
        <dbReference type="PIRSR" id="PIRSR604061-50"/>
    </source>
</evidence>
<keyword evidence="10" id="KW-0675">Receptor</keyword>
<comment type="similarity">
    <text evidence="10">Belongs to the G-protein coupled receptor 1 family.</text>
</comment>
<feature type="disulfide bond" evidence="9">
    <location>
        <begin position="270"/>
        <end position="275"/>
    </location>
</feature>
<dbReference type="Gene3D" id="1.20.1070.10">
    <property type="entry name" value="Rhodopsin 7-helix transmembrane proteins"/>
    <property type="match status" value="1"/>
</dbReference>
<keyword evidence="14" id="KW-1185">Reference proteome</keyword>
<keyword evidence="6 11" id="KW-0472">Membrane</keyword>
<dbReference type="OMA" id="GCHEREV"/>
<protein>
    <recommendedName>
        <fullName evidence="12">G-protein coupled receptors family 1 profile domain-containing protein</fullName>
    </recommendedName>
</protein>
<dbReference type="InterPro" id="IPR017452">
    <property type="entry name" value="GPCR_Rhodpsn_7TM"/>
</dbReference>
<dbReference type="GO" id="GO:0005886">
    <property type="term" value="C:plasma membrane"/>
    <property type="evidence" value="ECO:0007669"/>
    <property type="project" value="UniProtKB-SubCell"/>
</dbReference>
<feature type="transmembrane region" description="Helical" evidence="11">
    <location>
        <begin position="193"/>
        <end position="220"/>
    </location>
</feature>
<dbReference type="PRINTS" id="PR01523">
    <property type="entry name" value="S1PRECEPTOR"/>
</dbReference>
<dbReference type="SUPFAM" id="SSF81321">
    <property type="entry name" value="Family A G protein-coupled receptor-like"/>
    <property type="match status" value="1"/>
</dbReference>
<feature type="disulfide bond" evidence="9">
    <location>
        <begin position="176"/>
        <end position="183"/>
    </location>
</feature>
<dbReference type="InterPro" id="IPR000276">
    <property type="entry name" value="GPCR_Rhodpsn"/>
</dbReference>
<feature type="domain" description="G-protein coupled receptors family 1 profile" evidence="12">
    <location>
        <begin position="53"/>
        <end position="299"/>
    </location>
</feature>
<comment type="subcellular location">
    <subcellularLocation>
        <location evidence="1">Cell membrane</location>
        <topology evidence="1">Multi-pass membrane protein</topology>
    </subcellularLocation>
</comment>
<keyword evidence="4 11" id="KW-1133">Transmembrane helix</keyword>
<keyword evidence="9" id="KW-1015">Disulfide bond</keyword>
<feature type="transmembrane region" description="Helical" evidence="11">
    <location>
        <begin position="283"/>
        <end position="302"/>
    </location>
</feature>
<keyword evidence="2" id="KW-1003">Cell membrane</keyword>
<keyword evidence="3 10" id="KW-0812">Transmembrane</keyword>
<evidence type="ECO:0000256" key="2">
    <source>
        <dbReference type="ARBA" id="ARBA00022475"/>
    </source>
</evidence>
<evidence type="ECO:0000259" key="12">
    <source>
        <dbReference type="PROSITE" id="PS50262"/>
    </source>
</evidence>
<evidence type="ECO:0000256" key="3">
    <source>
        <dbReference type="ARBA" id="ARBA00022692"/>
    </source>
</evidence>
<feature type="transmembrane region" description="Helical" evidence="11">
    <location>
        <begin position="70"/>
        <end position="93"/>
    </location>
</feature>
<evidence type="ECO:0000256" key="7">
    <source>
        <dbReference type="ARBA" id="ARBA00023180"/>
    </source>
</evidence>
<evidence type="ECO:0000313" key="13">
    <source>
        <dbReference type="Ensembl" id="ENSEBUP00000009842.1"/>
    </source>
</evidence>
<dbReference type="AlphaFoldDB" id="A0A8C4Q4E5"/>
<dbReference type="InterPro" id="IPR004061">
    <property type="entry name" value="S1P_rcpt"/>
</dbReference>
<dbReference type="GO" id="GO:0038036">
    <property type="term" value="F:sphingosine-1-phosphate receptor activity"/>
    <property type="evidence" value="ECO:0007669"/>
    <property type="project" value="InterPro"/>
</dbReference>
<evidence type="ECO:0000256" key="6">
    <source>
        <dbReference type="ARBA" id="ARBA00023136"/>
    </source>
</evidence>
<evidence type="ECO:0000256" key="4">
    <source>
        <dbReference type="ARBA" id="ARBA00022989"/>
    </source>
</evidence>
<dbReference type="PRINTS" id="PR00237">
    <property type="entry name" value="GPCRRHODOPSN"/>
</dbReference>
<feature type="transmembrane region" description="Helical" evidence="11">
    <location>
        <begin position="241"/>
        <end position="263"/>
    </location>
</feature>
<evidence type="ECO:0000256" key="11">
    <source>
        <dbReference type="SAM" id="Phobius"/>
    </source>
</evidence>
<dbReference type="Ensembl" id="ENSEBUT00000010373.1">
    <property type="protein sequence ID" value="ENSEBUP00000009842.1"/>
    <property type="gene ID" value="ENSEBUG00000006330.1"/>
</dbReference>
<name>A0A8C4Q4E5_EPTBU</name>
<evidence type="ECO:0000313" key="14">
    <source>
        <dbReference type="Proteomes" id="UP000694388"/>
    </source>
</evidence>
<proteinExistence type="inferred from homology"/>
<dbReference type="Ensembl" id="ENSEBUT00000010382.1">
    <property type="protein sequence ID" value="ENSEBUP00000009850.1"/>
    <property type="gene ID" value="ENSEBUG00000006330.1"/>
</dbReference>
<dbReference type="Pfam" id="PF00001">
    <property type="entry name" value="7tm_1"/>
    <property type="match status" value="1"/>
</dbReference>
<dbReference type="PROSITE" id="PS50262">
    <property type="entry name" value="G_PROTEIN_RECEP_F1_2"/>
    <property type="match status" value="1"/>
</dbReference>
<dbReference type="Proteomes" id="UP000694388">
    <property type="component" value="Unplaced"/>
</dbReference>